<dbReference type="eggNOG" id="ENOG502SJVX">
    <property type="taxonomic scope" value="Eukaryota"/>
</dbReference>
<feature type="compositionally biased region" description="Polar residues" evidence="1">
    <location>
        <begin position="426"/>
        <end position="438"/>
    </location>
</feature>
<dbReference type="VEuPathDB" id="TriTrypDB:LMJFC_310043400"/>
<feature type="region of interest" description="Disordered" evidence="1">
    <location>
        <begin position="406"/>
        <end position="451"/>
    </location>
</feature>
<dbReference type="VEuPathDB" id="TriTrypDB:LmjF.31.2760"/>
<dbReference type="Pfam" id="PF24945">
    <property type="entry name" value="DUF7759"/>
    <property type="match status" value="1"/>
</dbReference>
<dbReference type="VEuPathDB" id="TriTrypDB:LMJLV39_310038000"/>
<dbReference type="VEuPathDB" id="TriTrypDB:LMJSD75_310038000"/>
<accession>Q4Q5Y4</accession>
<feature type="compositionally biased region" description="Basic residues" evidence="1">
    <location>
        <begin position="541"/>
        <end position="551"/>
    </location>
</feature>
<feature type="region of interest" description="Disordered" evidence="1">
    <location>
        <begin position="1017"/>
        <end position="1037"/>
    </location>
</feature>
<dbReference type="GeneID" id="5654212"/>
<reference evidence="3 4" key="1">
    <citation type="journal article" date="2005" name="Science">
        <title>The genome of the kinetoplastid parasite, Leishmania major.</title>
        <authorList>
            <person name="Ivens A.C."/>
            <person name="Peacock C.S."/>
            <person name="Worthey E.A."/>
            <person name="Murphy L."/>
            <person name="Aggarwal G."/>
            <person name="Berriman M."/>
            <person name="Sisk E."/>
            <person name="Rajandream M.A."/>
            <person name="Adlem E."/>
            <person name="Aert R."/>
            <person name="Anupama A."/>
            <person name="Apostolou Z."/>
            <person name="Attipoe P."/>
            <person name="Bason N."/>
            <person name="Bauser C."/>
            <person name="Beck A."/>
            <person name="Beverley S.M."/>
            <person name="Bianchettin G."/>
            <person name="Borzym K."/>
            <person name="Bothe G."/>
            <person name="Bruschi C.V."/>
            <person name="Collins M."/>
            <person name="Cadag E."/>
            <person name="Ciarloni L."/>
            <person name="Clayton C."/>
            <person name="Coulson R.M."/>
            <person name="Cronin A."/>
            <person name="Cruz A.K."/>
            <person name="Davies R.M."/>
            <person name="De Gaudenzi J."/>
            <person name="Dobson D.E."/>
            <person name="Duesterhoeft A."/>
            <person name="Fazelina G."/>
            <person name="Fosker N."/>
            <person name="Frasch A.C."/>
            <person name="Fraser A."/>
            <person name="Fuchs M."/>
            <person name="Gabel C."/>
            <person name="Goble A."/>
            <person name="Goffeau A."/>
            <person name="Harris D."/>
            <person name="Hertz-Fowler C."/>
            <person name="Hilbert H."/>
            <person name="Horn D."/>
            <person name="Huang Y."/>
            <person name="Klages S."/>
            <person name="Knights A."/>
            <person name="Kube M."/>
            <person name="Larke N."/>
            <person name="Litvin L."/>
            <person name="Lord A."/>
            <person name="Louie T."/>
            <person name="Marra M."/>
            <person name="Masuy D."/>
            <person name="Matthews K."/>
            <person name="Michaeli S."/>
            <person name="Mottram J.C."/>
            <person name="Muller-Auer S."/>
            <person name="Munden H."/>
            <person name="Nelson S."/>
            <person name="Norbertczak H."/>
            <person name="Oliver K."/>
            <person name="O'neil S."/>
            <person name="Pentony M."/>
            <person name="Pohl T.M."/>
            <person name="Price C."/>
            <person name="Purnelle B."/>
            <person name="Quail M.A."/>
            <person name="Rabbinowitsch E."/>
            <person name="Reinhardt R."/>
            <person name="Rieger M."/>
            <person name="Rinta J."/>
            <person name="Robben J."/>
            <person name="Robertson L."/>
            <person name="Ruiz J.C."/>
            <person name="Rutter S."/>
            <person name="Saunders D."/>
            <person name="Schafer M."/>
            <person name="Schein J."/>
            <person name="Schwartz D.C."/>
            <person name="Seeger K."/>
            <person name="Seyler A."/>
            <person name="Sharp S."/>
            <person name="Shin H."/>
            <person name="Sivam D."/>
            <person name="Squares R."/>
            <person name="Squares S."/>
            <person name="Tosato V."/>
            <person name="Vogt C."/>
            <person name="Volckaert G."/>
            <person name="Wambutt R."/>
            <person name="Warren T."/>
            <person name="Wedler H."/>
            <person name="Woodward J."/>
            <person name="Zhou S."/>
            <person name="Zimmermann W."/>
            <person name="Smith D.F."/>
            <person name="Blackwell J.M."/>
            <person name="Stuart K.D."/>
            <person name="Barrell B."/>
            <person name="Myler P.J."/>
        </authorList>
    </citation>
    <scope>NUCLEOTIDE SEQUENCE [LARGE SCALE GENOMIC DNA]</scope>
    <source>
        <strain evidence="4">MHOM/IL/81/Friedlin</strain>
    </source>
</reference>
<feature type="compositionally biased region" description="Basic residues" evidence="1">
    <location>
        <begin position="152"/>
        <end position="175"/>
    </location>
</feature>
<dbReference type="PANTHER" id="PTHR38758:SF1">
    <property type="entry name" value="PROTEIN, PUTATIVE-RELATED"/>
    <property type="match status" value="1"/>
</dbReference>
<feature type="region of interest" description="Disordered" evidence="1">
    <location>
        <begin position="662"/>
        <end position="685"/>
    </location>
</feature>
<name>Q4Q5Y4_LEIMA</name>
<feature type="region of interest" description="Disordered" evidence="1">
    <location>
        <begin position="613"/>
        <end position="636"/>
    </location>
</feature>
<organism evidence="3 4">
    <name type="scientific">Leishmania major</name>
    <dbReference type="NCBI Taxonomy" id="5664"/>
    <lineage>
        <taxon>Eukaryota</taxon>
        <taxon>Discoba</taxon>
        <taxon>Euglenozoa</taxon>
        <taxon>Kinetoplastea</taxon>
        <taxon>Metakinetoplastina</taxon>
        <taxon>Trypanosomatida</taxon>
        <taxon>Trypanosomatidae</taxon>
        <taxon>Leishmaniinae</taxon>
        <taxon>Leishmania</taxon>
    </lineage>
</organism>
<dbReference type="HOGENOM" id="CLU_261941_0_0_1"/>
<feature type="region of interest" description="Disordered" evidence="1">
    <location>
        <begin position="138"/>
        <end position="202"/>
    </location>
</feature>
<feature type="compositionally biased region" description="Low complexity" evidence="1">
    <location>
        <begin position="179"/>
        <end position="202"/>
    </location>
</feature>
<dbReference type="KEGG" id="lma:LMJF_31_2760"/>
<feature type="region of interest" description="Disordered" evidence="1">
    <location>
        <begin position="536"/>
        <end position="577"/>
    </location>
</feature>
<feature type="compositionally biased region" description="Low complexity" evidence="1">
    <location>
        <begin position="406"/>
        <end position="424"/>
    </location>
</feature>
<feature type="region of interest" description="Disordered" evidence="1">
    <location>
        <begin position="856"/>
        <end position="903"/>
    </location>
</feature>
<proteinExistence type="predicted"/>
<protein>
    <submittedName>
        <fullName evidence="3">Kinetoplast-associated protein-like protein</fullName>
    </submittedName>
</protein>
<evidence type="ECO:0000256" key="1">
    <source>
        <dbReference type="SAM" id="MobiDB-lite"/>
    </source>
</evidence>
<keyword evidence="4" id="KW-1185">Reference proteome</keyword>
<sequence>MAPRRSCAKRLNLPGAARRLAAQPSAAPHVTVASPVAPSPAATAPAAKPPRSVEPPVAACVQPATTSLEPAATVARVPVVEETPAAPAPNFTSAETVRTREHAAEVQCPPDVTPASVTATASAVPAGEAMPPATPVLAAPSVHSPRTAISAHRGRLRAKRRAAAALARKAKHHRNTISAPQQAISPSTSSQPPAPAAAPETVPVATVEAPAAEAAVEPTPDAAAPKIAQAGSAASKLKGPAAATVVSSPPASPPISAPHRSAISRIPKKRKFFAELDDNVALPAAEATPPPASSERHLQASDTAVDAPSVTAVPSAVPPATPTAAGEEVTKKTSAVADALHAPAAARRMVTRRTSKLHANGAAAKLQRSRSNLVSAQATLEAAPAVIAPVTGRAPAFSAATLTMPEKPAAPTAPTVAAPSVEPPQRSASSTPQSTAPHVTSAAAVAPSGRATISRISKKRKHFFEEVDEPPASDAAPSVQGTSTVPAVAHAAATLNSTGAAATITAAEPAAPTVEAVVAPPAAAVAVADVRATKATATRATARRRNMKRGRLPPQAAVAEAPSAAEALASEATAPTPVTPAVEATSAPVPEAVQAAEVEAPAELVGEAVTTADAAPPVEAATPPAAQRKPRTAKKKVKRLTAAAIRRRELAAYNRIPKRFRPPEVPRSVLSTPAAEPQSTPAPTDTPAATAIVEAAEVNGTPQPAAVSATQAKSMEATAEMRAEGQTPAAVEAIVETPAVELAQPPPGASTASAAAAVKPEVPLTETTKSAAPFAAPAEEQCLMGQARVATKSMKVRIAQSIKKRFFTALEDVPAANPTEAAATETTAAAVEAIESSPQVAGDSTTVDAELTAAAEEAVAPKSTRNAESKAAPATSAVEEASTEAPQPMADHQPTETTSAEKPPFKAVNALCTAGGALASESVAGHTDAPALAQRKVVRVTNVREMLKAIRKAKRAGKRGCSKKRLSHGPLSQHLATEVTGAVDKVVNAEASSTAAEANLPAEVSDSRIHAPLPEEAEAVTSVEKTETPSATEQQTVVQAQTAEAEAETYVASTTTMATPEVTEARSTETVDKEALQPPEALQHAEILLAPAQAAVAAPVKDFLPRAFSSPSPARRQAAKQKIKKHAKLAAARLNKRQTYTVSAAAPLAAVHAPAETIDAPLVEAVHAAAEPPVPPAEEASAATLVRRSALVLPSGNVVVESFTDSEMVLRRTALDDSWDVGLRFDWQERTLAISSFPTFEETDKRSAHPFVHRFKSKPRWLLKEVNETNAAHMKKALDSMSRSLTARFVFRHLR</sequence>
<gene>
    <name evidence="3" type="ORF">LMJF_31_2760</name>
</gene>
<feature type="compositionally biased region" description="Low complexity" evidence="1">
    <location>
        <begin position="302"/>
        <end position="315"/>
    </location>
</feature>
<dbReference type="InParanoid" id="Q4Q5Y4"/>
<feature type="domain" description="DUF7759" evidence="2">
    <location>
        <begin position="1187"/>
        <end position="1292"/>
    </location>
</feature>
<dbReference type="Proteomes" id="UP000000542">
    <property type="component" value="Chromosome 31"/>
</dbReference>
<evidence type="ECO:0000313" key="4">
    <source>
        <dbReference type="Proteomes" id="UP000000542"/>
    </source>
</evidence>
<evidence type="ECO:0000313" key="3">
    <source>
        <dbReference type="EMBL" id="CAJ08507.1"/>
    </source>
</evidence>
<dbReference type="EMBL" id="FR796427">
    <property type="protein sequence ID" value="CAJ08507.1"/>
    <property type="molecule type" value="Genomic_DNA"/>
</dbReference>
<feature type="region of interest" description="Disordered" evidence="1">
    <location>
        <begin position="284"/>
        <end position="332"/>
    </location>
</feature>
<feature type="compositionally biased region" description="Low complexity" evidence="1">
    <location>
        <begin position="613"/>
        <end position="626"/>
    </location>
</feature>
<dbReference type="PANTHER" id="PTHR38758">
    <property type="entry name" value="PUTATIVE-RELATED"/>
    <property type="match status" value="1"/>
</dbReference>
<dbReference type="OMA" id="LRFDWQE"/>
<feature type="compositionally biased region" description="Low complexity" evidence="1">
    <location>
        <begin position="871"/>
        <end position="886"/>
    </location>
</feature>
<feature type="region of interest" description="Disordered" evidence="1">
    <location>
        <begin position="85"/>
        <end position="114"/>
    </location>
</feature>
<reference evidence="3 4" key="2">
    <citation type="journal article" date="2011" name="Genome Res.">
        <title>Chromosome and gene copy number variation allow major structural change between species and strains of Leishmania.</title>
        <authorList>
            <person name="Rogers M.B."/>
            <person name="Hilley J.D."/>
            <person name="Dickens N.J."/>
            <person name="Wilkes J."/>
            <person name="Bates P.A."/>
            <person name="Depledge D.P."/>
            <person name="Harris D."/>
            <person name="Her Y."/>
            <person name="Herzyk P."/>
            <person name="Imamura H."/>
            <person name="Otto T.D."/>
            <person name="Sanders M."/>
            <person name="Seeger K."/>
            <person name="Dujardin J.C."/>
            <person name="Berriman M."/>
            <person name="Smith D.F."/>
            <person name="Hertz-Fowler C."/>
            <person name="Mottram J.C."/>
        </authorList>
    </citation>
    <scope>NUCLEOTIDE SEQUENCE [LARGE SCALE GENOMIC DNA]</scope>
    <source>
        <strain evidence="4">MHOM/IL/81/Friedlin</strain>
    </source>
</reference>
<dbReference type="InterPro" id="IPR056661">
    <property type="entry name" value="DUF7759"/>
</dbReference>
<dbReference type="RefSeq" id="XP_001685264.1">
    <property type="nucleotide sequence ID" value="XM_001685212.1"/>
</dbReference>
<feature type="compositionally biased region" description="Low complexity" evidence="1">
    <location>
        <begin position="553"/>
        <end position="576"/>
    </location>
</feature>
<evidence type="ECO:0000259" key="2">
    <source>
        <dbReference type="Pfam" id="PF24945"/>
    </source>
</evidence>
<feature type="compositionally biased region" description="Low complexity" evidence="1">
    <location>
        <begin position="19"/>
        <end position="50"/>
    </location>
</feature>
<feature type="region of interest" description="Disordered" evidence="1">
    <location>
        <begin position="19"/>
        <end position="54"/>
    </location>
</feature>